<protein>
    <submittedName>
        <fullName evidence="10">Ankyrin repeat domain-containing protein 13c</fullName>
    </submittedName>
</protein>
<dbReference type="Gene3D" id="1.25.40.20">
    <property type="entry name" value="Ankyrin repeat-containing domain"/>
    <property type="match status" value="1"/>
</dbReference>
<dbReference type="PANTHER" id="PTHR12447">
    <property type="entry name" value="ANKYRIN REPEAT DOMAIN-CONTAINING PROTEIN 13"/>
    <property type="match status" value="1"/>
</dbReference>
<keyword evidence="5" id="KW-0040">ANK repeat</keyword>
<organism evidence="10 11">
    <name type="scientific">Anaeramoeba flamelloides</name>
    <dbReference type="NCBI Taxonomy" id="1746091"/>
    <lineage>
        <taxon>Eukaryota</taxon>
        <taxon>Metamonada</taxon>
        <taxon>Anaeramoebidae</taxon>
        <taxon>Anaeramoeba</taxon>
    </lineage>
</organism>
<evidence type="ECO:0000256" key="6">
    <source>
        <dbReference type="ARBA" id="ARBA00023136"/>
    </source>
</evidence>
<feature type="coiled-coil region" evidence="7">
    <location>
        <begin position="442"/>
        <end position="484"/>
    </location>
</feature>
<dbReference type="InterPro" id="IPR055285">
    <property type="entry name" value="ANKRD13_C"/>
</dbReference>
<gene>
    <name evidence="10" type="ORF">M0812_30355</name>
</gene>
<dbReference type="EMBL" id="JANTQA010000076">
    <property type="protein sequence ID" value="KAJ3423819.1"/>
    <property type="molecule type" value="Genomic_DNA"/>
</dbReference>
<keyword evidence="7" id="KW-0175">Coiled coil</keyword>
<dbReference type="Proteomes" id="UP001146793">
    <property type="component" value="Unassembled WGS sequence"/>
</dbReference>
<evidence type="ECO:0000313" key="10">
    <source>
        <dbReference type="EMBL" id="KAJ3423819.1"/>
    </source>
</evidence>
<evidence type="ECO:0000256" key="4">
    <source>
        <dbReference type="ARBA" id="ARBA00022824"/>
    </source>
</evidence>
<dbReference type="SUPFAM" id="SSF48403">
    <property type="entry name" value="Ankyrin repeat"/>
    <property type="match status" value="1"/>
</dbReference>
<evidence type="ECO:0000256" key="1">
    <source>
        <dbReference type="ARBA" id="ARBA00004240"/>
    </source>
</evidence>
<dbReference type="InterPro" id="IPR036770">
    <property type="entry name" value="Ankyrin_rpt-contain_sf"/>
</dbReference>
<evidence type="ECO:0000256" key="8">
    <source>
        <dbReference type="SAM" id="MobiDB-lite"/>
    </source>
</evidence>
<feature type="compositionally biased region" description="Low complexity" evidence="8">
    <location>
        <begin position="21"/>
        <end position="33"/>
    </location>
</feature>
<feature type="region of interest" description="Disordered" evidence="8">
    <location>
        <begin position="1"/>
        <end position="62"/>
    </location>
</feature>
<keyword evidence="4" id="KW-0256">Endoplasmic reticulum</keyword>
<name>A0AAV7Y8H3_9EUKA</name>
<dbReference type="InterPro" id="IPR021832">
    <property type="entry name" value="ANKRD13"/>
</dbReference>
<evidence type="ECO:0000256" key="7">
    <source>
        <dbReference type="SAM" id="Coils"/>
    </source>
</evidence>
<evidence type="ECO:0000256" key="5">
    <source>
        <dbReference type="ARBA" id="ARBA00023043"/>
    </source>
</evidence>
<evidence type="ECO:0000313" key="11">
    <source>
        <dbReference type="Proteomes" id="UP001146793"/>
    </source>
</evidence>
<comment type="subcellular location">
    <subcellularLocation>
        <location evidence="2">Endomembrane system</location>
    </subcellularLocation>
    <subcellularLocation>
        <location evidence="1">Endoplasmic reticulum</location>
    </subcellularLocation>
</comment>
<evidence type="ECO:0000259" key="9">
    <source>
        <dbReference type="Pfam" id="PF11904"/>
    </source>
</evidence>
<feature type="compositionally biased region" description="Basic and acidic residues" evidence="8">
    <location>
        <begin position="7"/>
        <end position="20"/>
    </location>
</feature>
<evidence type="ECO:0000256" key="3">
    <source>
        <dbReference type="ARBA" id="ARBA00022737"/>
    </source>
</evidence>
<accession>A0AAV7Y8H3</accession>
<sequence length="487" mass="57850">MSKKRNGLKEKNTKKPKNETKNINSNQNQNNSKTKTKNKNKTQDKNKSKNQKNNKKNEETTKEKEIDLLIKKGKYTELKKYLKVKQPDLNESEKYHKQNLELPLVTAVKVEDLKKVKLLLKNGADPLVKTISRWTVLQESNLYKREDISLLLYYSCQLRSNQLYHEKIKTLVKLVGEIEPESFDLKIRWKISTLVPFISFFCPSDEYHVRKQGNKLRVDFTMIGFGKGWKRSKMTIILNPEISNDIVVVDNEKKEYFNLTQQMQQLQLKDVKKDFEFFRRTNNVKVIFDVEEASFVRKKSIFGKKKVNKVGLFENCKIYDLKNFQYIAIMRDIDRQKWSGAKVLKKKKKLSCKLYLSKEFPWQPTILLPFLKILIPEHHIYELVEKYVHTFPNNSFPVKVVATLFPAVYMTVEVFHLKKRKKKFKKNVFLVPKNYICLNKDIKEVNNQEKINEEEKGEVEKKLEENVERVLEEKGEEKDKENEKMDY</sequence>
<dbReference type="AlphaFoldDB" id="A0AAV7Y8H3"/>
<dbReference type="GO" id="GO:0005783">
    <property type="term" value="C:endoplasmic reticulum"/>
    <property type="evidence" value="ECO:0007669"/>
    <property type="project" value="UniProtKB-SubCell"/>
</dbReference>
<keyword evidence="6" id="KW-0472">Membrane</keyword>
<evidence type="ECO:0000256" key="2">
    <source>
        <dbReference type="ARBA" id="ARBA00004308"/>
    </source>
</evidence>
<dbReference type="PANTHER" id="PTHR12447:SF25">
    <property type="entry name" value="ANKYRIN REPEAT DOMAIN-CONTAINING PROTEIN 13C"/>
    <property type="match status" value="1"/>
</dbReference>
<comment type="caution">
    <text evidence="10">The sequence shown here is derived from an EMBL/GenBank/DDBJ whole genome shotgun (WGS) entry which is preliminary data.</text>
</comment>
<keyword evidence="3" id="KW-0677">Repeat</keyword>
<feature type="domain" description="Ankyrin repeat" evidence="9">
    <location>
        <begin position="217"/>
        <end position="334"/>
    </location>
</feature>
<reference evidence="10" key="1">
    <citation type="submission" date="2022-08" db="EMBL/GenBank/DDBJ databases">
        <title>Novel sulphate-reducing endosymbionts in the free-living metamonad Anaeramoeba.</title>
        <authorList>
            <person name="Jerlstrom-Hultqvist J."/>
            <person name="Cepicka I."/>
            <person name="Gallot-Lavallee L."/>
            <person name="Salas-Leiva D."/>
            <person name="Curtis B.A."/>
            <person name="Zahonova K."/>
            <person name="Pipaliya S."/>
            <person name="Dacks J."/>
            <person name="Roger A.J."/>
        </authorList>
    </citation>
    <scope>NUCLEOTIDE SEQUENCE</scope>
    <source>
        <strain evidence="10">Busselton2</strain>
    </source>
</reference>
<proteinExistence type="predicted"/>
<dbReference type="Pfam" id="PF11904">
    <property type="entry name" value="ANKRD13_C"/>
    <property type="match status" value="1"/>
</dbReference>